<evidence type="ECO:0000313" key="11">
    <source>
        <dbReference type="EMBL" id="MBD5772440.1"/>
    </source>
</evidence>
<comment type="caution">
    <text evidence="11">The sequence shown here is derived from an EMBL/GenBank/DDBJ whole genome shotgun (WGS) entry which is preliminary data.</text>
</comment>
<dbReference type="PRINTS" id="PR00260">
    <property type="entry name" value="CHEMTRNSDUCR"/>
</dbReference>
<dbReference type="Gene3D" id="1.10.287.950">
    <property type="entry name" value="Methyl-accepting chemotaxis protein"/>
    <property type="match status" value="1"/>
</dbReference>
<evidence type="ECO:0000256" key="3">
    <source>
        <dbReference type="ARBA" id="ARBA00022989"/>
    </source>
</evidence>
<dbReference type="Pfam" id="PF00672">
    <property type="entry name" value="HAMP"/>
    <property type="match status" value="1"/>
</dbReference>
<evidence type="ECO:0000256" key="5">
    <source>
        <dbReference type="ARBA" id="ARBA00023224"/>
    </source>
</evidence>
<comment type="similarity">
    <text evidence="6">Belongs to the methyl-accepting chemotaxis (MCP) protein family.</text>
</comment>
<proteinExistence type="inferred from homology"/>
<dbReference type="InterPro" id="IPR004090">
    <property type="entry name" value="Chemotax_Me-accpt_rcpt"/>
</dbReference>
<dbReference type="EMBL" id="JACYFC010000006">
    <property type="protein sequence ID" value="MBD5772440.1"/>
    <property type="molecule type" value="Genomic_DNA"/>
</dbReference>
<dbReference type="SUPFAM" id="SSF58104">
    <property type="entry name" value="Methyl-accepting chemotaxis protein (MCP) signaling domain"/>
    <property type="match status" value="1"/>
</dbReference>
<feature type="domain" description="HAMP" evidence="10">
    <location>
        <begin position="206"/>
        <end position="260"/>
    </location>
</feature>
<keyword evidence="5 7" id="KW-0807">Transducer</keyword>
<evidence type="ECO:0000259" key="10">
    <source>
        <dbReference type="PROSITE" id="PS50885"/>
    </source>
</evidence>
<sequence>MRLNSIRVKVSLPVAIMTITFIIALSAMTHIINRLEGALITQVDQYEEAMSEILNADRDLYQAKLAEQHLVTSIGNAQEEEKDRVGNAQQVKDRVALYRSHLKNDLNLVNMIKPFDAAFTTWLNSSNALVQMNVNSSDYKSTESKTNADFSALRDILDSAGEAVKERSHKAQKEVSEHVESFGNFFLVVIVIGLLISIWFSYRTPKTLTDQVRYLGQRIREISEGDGDLTQKIEFSTKDELGDLADEFNGFMDRLRGIIGSIHKQSDSLGQMTTGLKDVSVRTSDITSALANASEFIVSAGHEMDMSNQQMASVARDTADEANNSNVLTKSGMSAVTNSQKAIKELVADIQSALARSEELQKSSEAITSVLEVIGNIAEQTNLLALNAAIEAARAGEQGRGFAVVADEVRTLATRTQDSTNEIESMIEKLNINVSESAKAIRNSHDNAEFTASNFDEVTKTFTALSESFSKVQEMAAQTAQATQEQSVVANDLNQNMVSLNEQTTSVQTVADLIHQQSEDISKLYKELDHQVGSFKV</sequence>
<accession>A0ABR8P2D3</accession>
<dbReference type="PANTHER" id="PTHR32089">
    <property type="entry name" value="METHYL-ACCEPTING CHEMOTAXIS PROTEIN MCPB"/>
    <property type="match status" value="1"/>
</dbReference>
<evidence type="ECO:0000256" key="4">
    <source>
        <dbReference type="ARBA" id="ARBA00023136"/>
    </source>
</evidence>
<feature type="transmembrane region" description="Helical" evidence="8">
    <location>
        <begin position="12"/>
        <end position="32"/>
    </location>
</feature>
<dbReference type="RefSeq" id="WP_191595829.1">
    <property type="nucleotide sequence ID" value="NZ_JACYFC010000006.1"/>
</dbReference>
<reference evidence="11 12" key="1">
    <citation type="submission" date="2020-09" db="EMBL/GenBank/DDBJ databases">
        <title>Marinomonas sp. nov., isolated from the cysticercosis algae of Qingdao, China.</title>
        <authorList>
            <person name="Sun X."/>
        </authorList>
    </citation>
    <scope>NUCLEOTIDE SEQUENCE [LARGE SCALE GENOMIC DNA]</scope>
    <source>
        <strain evidence="11 12">SM2066</strain>
    </source>
</reference>
<dbReference type="Proteomes" id="UP000604161">
    <property type="component" value="Unassembled WGS sequence"/>
</dbReference>
<dbReference type="InterPro" id="IPR004089">
    <property type="entry name" value="MCPsignal_dom"/>
</dbReference>
<dbReference type="SMART" id="SM00283">
    <property type="entry name" value="MA"/>
    <property type="match status" value="1"/>
</dbReference>
<protein>
    <submittedName>
        <fullName evidence="11">Methyl-accepting chemotaxis protein</fullName>
    </submittedName>
</protein>
<evidence type="ECO:0000256" key="2">
    <source>
        <dbReference type="ARBA" id="ARBA00022692"/>
    </source>
</evidence>
<keyword evidence="3 8" id="KW-1133">Transmembrane helix</keyword>
<keyword evidence="12" id="KW-1185">Reference proteome</keyword>
<dbReference type="PANTHER" id="PTHR32089:SF119">
    <property type="entry name" value="METHYL-ACCEPTING CHEMOTAXIS PROTEIN CTPL"/>
    <property type="match status" value="1"/>
</dbReference>
<evidence type="ECO:0000256" key="8">
    <source>
        <dbReference type="SAM" id="Phobius"/>
    </source>
</evidence>
<organism evidence="11 12">
    <name type="scientific">Marinomonas colpomeniae</name>
    <dbReference type="NCBI Taxonomy" id="2774408"/>
    <lineage>
        <taxon>Bacteria</taxon>
        <taxon>Pseudomonadati</taxon>
        <taxon>Pseudomonadota</taxon>
        <taxon>Gammaproteobacteria</taxon>
        <taxon>Oceanospirillales</taxon>
        <taxon>Oceanospirillaceae</taxon>
        <taxon>Marinomonas</taxon>
    </lineage>
</organism>
<dbReference type="PROSITE" id="PS50111">
    <property type="entry name" value="CHEMOTAXIS_TRANSDUC_2"/>
    <property type="match status" value="1"/>
</dbReference>
<feature type="transmembrane region" description="Helical" evidence="8">
    <location>
        <begin position="182"/>
        <end position="202"/>
    </location>
</feature>
<evidence type="ECO:0000256" key="7">
    <source>
        <dbReference type="PROSITE-ProRule" id="PRU00284"/>
    </source>
</evidence>
<evidence type="ECO:0000256" key="6">
    <source>
        <dbReference type="ARBA" id="ARBA00029447"/>
    </source>
</evidence>
<name>A0ABR8P2D3_9GAMM</name>
<evidence type="ECO:0000256" key="1">
    <source>
        <dbReference type="ARBA" id="ARBA00004141"/>
    </source>
</evidence>
<dbReference type="PROSITE" id="PS50885">
    <property type="entry name" value="HAMP"/>
    <property type="match status" value="1"/>
</dbReference>
<comment type="subcellular location">
    <subcellularLocation>
        <location evidence="1">Membrane</location>
        <topology evidence="1">Multi-pass membrane protein</topology>
    </subcellularLocation>
</comment>
<dbReference type="InterPro" id="IPR003660">
    <property type="entry name" value="HAMP_dom"/>
</dbReference>
<gene>
    <name evidence="11" type="ORF">IF202_15475</name>
</gene>
<dbReference type="Pfam" id="PF00015">
    <property type="entry name" value="MCPsignal"/>
    <property type="match status" value="1"/>
</dbReference>
<keyword evidence="2 8" id="KW-0812">Transmembrane</keyword>
<dbReference type="SMART" id="SM00304">
    <property type="entry name" value="HAMP"/>
    <property type="match status" value="1"/>
</dbReference>
<keyword evidence="4 8" id="KW-0472">Membrane</keyword>
<evidence type="ECO:0000313" key="12">
    <source>
        <dbReference type="Proteomes" id="UP000604161"/>
    </source>
</evidence>
<feature type="domain" description="Methyl-accepting transducer" evidence="9">
    <location>
        <begin position="265"/>
        <end position="501"/>
    </location>
</feature>
<evidence type="ECO:0000259" key="9">
    <source>
        <dbReference type="PROSITE" id="PS50111"/>
    </source>
</evidence>
<dbReference type="CDD" id="cd06225">
    <property type="entry name" value="HAMP"/>
    <property type="match status" value="1"/>
</dbReference>